<keyword evidence="2" id="KW-1185">Reference proteome</keyword>
<name>A0A517YW86_9BACT</name>
<evidence type="ECO:0000313" key="1">
    <source>
        <dbReference type="EMBL" id="QDU34469.1"/>
    </source>
</evidence>
<organism evidence="1 2">
    <name type="scientific">Poriferisphaera corsica</name>
    <dbReference type="NCBI Taxonomy" id="2528020"/>
    <lineage>
        <taxon>Bacteria</taxon>
        <taxon>Pseudomonadati</taxon>
        <taxon>Planctomycetota</taxon>
        <taxon>Phycisphaerae</taxon>
        <taxon>Phycisphaerales</taxon>
        <taxon>Phycisphaeraceae</taxon>
        <taxon>Poriferisphaera</taxon>
    </lineage>
</organism>
<dbReference type="Proteomes" id="UP000317369">
    <property type="component" value="Chromosome"/>
</dbReference>
<accession>A0A517YW86</accession>
<evidence type="ECO:0000313" key="2">
    <source>
        <dbReference type="Proteomes" id="UP000317369"/>
    </source>
</evidence>
<dbReference type="AlphaFoldDB" id="A0A517YW86"/>
<dbReference type="KEGG" id="pcor:KS4_25390"/>
<sequence>MNLLLCARNMLGVGFYWYRTRARMRVCVRKTMGNLKLEVGNRGFNVARGEIVNVGVRTKARRGEVYEAVKCAECTG</sequence>
<reference evidence="1 2" key="1">
    <citation type="submission" date="2019-02" db="EMBL/GenBank/DDBJ databases">
        <title>Deep-cultivation of Planctomycetes and their phenomic and genomic characterization uncovers novel biology.</title>
        <authorList>
            <person name="Wiegand S."/>
            <person name="Jogler M."/>
            <person name="Boedeker C."/>
            <person name="Pinto D."/>
            <person name="Vollmers J."/>
            <person name="Rivas-Marin E."/>
            <person name="Kohn T."/>
            <person name="Peeters S.H."/>
            <person name="Heuer A."/>
            <person name="Rast P."/>
            <person name="Oberbeckmann S."/>
            <person name="Bunk B."/>
            <person name="Jeske O."/>
            <person name="Meyerdierks A."/>
            <person name="Storesund J.E."/>
            <person name="Kallscheuer N."/>
            <person name="Luecker S."/>
            <person name="Lage O.M."/>
            <person name="Pohl T."/>
            <person name="Merkel B.J."/>
            <person name="Hornburger P."/>
            <person name="Mueller R.-W."/>
            <person name="Bruemmer F."/>
            <person name="Labrenz M."/>
            <person name="Spormann A.M."/>
            <person name="Op den Camp H."/>
            <person name="Overmann J."/>
            <person name="Amann R."/>
            <person name="Jetten M.S.M."/>
            <person name="Mascher T."/>
            <person name="Medema M.H."/>
            <person name="Devos D.P."/>
            <person name="Kaster A.-K."/>
            <person name="Ovreas L."/>
            <person name="Rohde M."/>
            <person name="Galperin M.Y."/>
            <person name="Jogler C."/>
        </authorList>
    </citation>
    <scope>NUCLEOTIDE SEQUENCE [LARGE SCALE GENOMIC DNA]</scope>
    <source>
        <strain evidence="1 2">KS4</strain>
    </source>
</reference>
<dbReference type="EMBL" id="CP036425">
    <property type="protein sequence ID" value="QDU34469.1"/>
    <property type="molecule type" value="Genomic_DNA"/>
</dbReference>
<protein>
    <submittedName>
        <fullName evidence="1">Uncharacterized protein</fullName>
    </submittedName>
</protein>
<proteinExistence type="predicted"/>
<gene>
    <name evidence="1" type="ORF">KS4_25390</name>
</gene>